<sequence>MTHQDDAPARTAGPERATWWRVGMGAVALLVVLVLILSSCGGDNDDAPSATASPSTSGSDDGGSDGSGETASPGVDDGEHVDNAYADAKMYVDGVWAQQVRDTADATTDTALASKMRDVANQPTGVWMDAISAIAGNADGPGLRHHLDAALEQSESASKPVVVTVVIYDLPGRDCYALASNGELPATDAGLAAYKSDYIDVIASMLGEDQYRDLRIVTIIEPDSLPNLVTNTSEPACQEADPYYREGVAYALDAFAPMSHVYSYLDAAHAGWLGWENNASAAATLFAEVVESTDAGFDGVDGFITNTANYTPLEEPYLTDPDLDVDGQPVKAAAFYDNNADFDEADWTADLYSRLIDEGFPESIGMLIDTSRNGWGGTSRPISAAGTHALDSYVEASKVDRRGHRGAWCNQKGAGLGRLPQAWPAGYPESHLDALIWAKPPGQSDGSSLRDRERSGQELRPHVRPALCLGSPGERSHQRHG</sequence>
<protein>
    <recommendedName>
        <fullName evidence="1">Glucanase</fullName>
        <ecNumber evidence="1">3.2.1.-</ecNumber>
    </recommendedName>
</protein>
<dbReference type="PIRSF" id="PIRSF001100">
    <property type="entry name" value="Beta_cellobiohydrolase"/>
    <property type="match status" value="1"/>
</dbReference>
<dbReference type="EMBL" id="BSUN01000001">
    <property type="protein sequence ID" value="GMA35910.1"/>
    <property type="molecule type" value="Genomic_DNA"/>
</dbReference>
<feature type="transmembrane region" description="Helical" evidence="3">
    <location>
        <begin position="19"/>
        <end position="38"/>
    </location>
</feature>
<feature type="compositionally biased region" description="Basic and acidic residues" evidence="2">
    <location>
        <begin position="448"/>
        <end position="461"/>
    </location>
</feature>
<keyword evidence="1" id="KW-0119">Carbohydrate metabolism</keyword>
<dbReference type="RefSeq" id="WP_284328281.1">
    <property type="nucleotide sequence ID" value="NZ_BSUN01000001.1"/>
</dbReference>
<comment type="similarity">
    <text evidence="1">Belongs to the glycosyl hydrolase family 6.</text>
</comment>
<dbReference type="Gene3D" id="3.20.20.40">
    <property type="entry name" value="1, 4-beta cellobiohydrolase"/>
    <property type="match status" value="1"/>
</dbReference>
<keyword evidence="5" id="KW-1185">Reference proteome</keyword>
<name>A0ABQ6IF49_9MICO</name>
<evidence type="ECO:0000313" key="4">
    <source>
        <dbReference type="EMBL" id="GMA35910.1"/>
    </source>
</evidence>
<feature type="compositionally biased region" description="Low complexity" evidence="2">
    <location>
        <begin position="47"/>
        <end position="59"/>
    </location>
</feature>
<keyword evidence="3" id="KW-0472">Membrane</keyword>
<evidence type="ECO:0000313" key="5">
    <source>
        <dbReference type="Proteomes" id="UP001157125"/>
    </source>
</evidence>
<proteinExistence type="inferred from homology"/>
<dbReference type="Proteomes" id="UP001157125">
    <property type="component" value="Unassembled WGS sequence"/>
</dbReference>
<keyword evidence="1" id="KW-0136">Cellulose degradation</keyword>
<feature type="region of interest" description="Disordered" evidence="2">
    <location>
        <begin position="45"/>
        <end position="80"/>
    </location>
</feature>
<feature type="region of interest" description="Disordered" evidence="2">
    <location>
        <begin position="437"/>
        <end position="481"/>
    </location>
</feature>
<dbReference type="PANTHER" id="PTHR34876">
    <property type="match status" value="1"/>
</dbReference>
<reference evidence="5" key="1">
    <citation type="journal article" date="2019" name="Int. J. Syst. Evol. Microbiol.">
        <title>The Global Catalogue of Microorganisms (GCM) 10K type strain sequencing project: providing services to taxonomists for standard genome sequencing and annotation.</title>
        <authorList>
            <consortium name="The Broad Institute Genomics Platform"/>
            <consortium name="The Broad Institute Genome Sequencing Center for Infectious Disease"/>
            <person name="Wu L."/>
            <person name="Ma J."/>
        </authorList>
    </citation>
    <scope>NUCLEOTIDE SEQUENCE [LARGE SCALE GENOMIC DNA]</scope>
    <source>
        <strain evidence="5">NBRC 112299</strain>
    </source>
</reference>
<keyword evidence="1" id="KW-0624">Polysaccharide degradation</keyword>
<dbReference type="InterPro" id="IPR016288">
    <property type="entry name" value="Beta_cellobiohydrolase"/>
</dbReference>
<dbReference type="PRINTS" id="PR00733">
    <property type="entry name" value="GLHYDRLASE6"/>
</dbReference>
<keyword evidence="1" id="KW-0326">Glycosidase</keyword>
<dbReference type="SUPFAM" id="SSF51989">
    <property type="entry name" value="Glycosyl hydrolases family 6, cellulases"/>
    <property type="match status" value="1"/>
</dbReference>
<dbReference type="InterPro" id="IPR036434">
    <property type="entry name" value="Beta_cellobiohydrolase_sf"/>
</dbReference>
<dbReference type="PANTHER" id="PTHR34876:SF4">
    <property type="entry name" value="1,4-BETA-D-GLUCAN CELLOBIOHYDROLASE C-RELATED"/>
    <property type="match status" value="1"/>
</dbReference>
<comment type="caution">
    <text evidence="4">The sequence shown here is derived from an EMBL/GenBank/DDBJ whole genome shotgun (WGS) entry which is preliminary data.</text>
</comment>
<keyword evidence="3" id="KW-1133">Transmembrane helix</keyword>
<keyword evidence="3" id="KW-0812">Transmembrane</keyword>
<evidence type="ECO:0000256" key="2">
    <source>
        <dbReference type="SAM" id="MobiDB-lite"/>
    </source>
</evidence>
<dbReference type="EC" id="3.2.1.-" evidence="1"/>
<accession>A0ABQ6IF49</accession>
<organism evidence="4 5">
    <name type="scientific">Demequina litorisediminis</name>
    <dbReference type="NCBI Taxonomy" id="1849022"/>
    <lineage>
        <taxon>Bacteria</taxon>
        <taxon>Bacillati</taxon>
        <taxon>Actinomycetota</taxon>
        <taxon>Actinomycetes</taxon>
        <taxon>Micrococcales</taxon>
        <taxon>Demequinaceae</taxon>
        <taxon>Demequina</taxon>
    </lineage>
</organism>
<gene>
    <name evidence="4" type="ORF">GCM10025876_21140</name>
</gene>
<evidence type="ECO:0000256" key="1">
    <source>
        <dbReference type="RuleBase" id="RU361186"/>
    </source>
</evidence>
<evidence type="ECO:0000256" key="3">
    <source>
        <dbReference type="SAM" id="Phobius"/>
    </source>
</evidence>
<keyword evidence="1" id="KW-0378">Hydrolase</keyword>
<dbReference type="Pfam" id="PF01341">
    <property type="entry name" value="Glyco_hydro_6"/>
    <property type="match status" value="1"/>
</dbReference>